<sequence>MSFLEEIENYVNKSVIAGALAQSLFFIYRINLKMQA</sequence>
<keyword evidence="1" id="KW-0472">Membrane</keyword>
<organism evidence="2 3">
    <name type="scientific">Vibrio campbellii (strain ATCC BAA-1116)</name>
    <dbReference type="NCBI Taxonomy" id="2902295"/>
    <lineage>
        <taxon>Bacteria</taxon>
        <taxon>Pseudomonadati</taxon>
        <taxon>Pseudomonadota</taxon>
        <taxon>Gammaproteobacteria</taxon>
        <taxon>Vibrionales</taxon>
        <taxon>Vibrionaceae</taxon>
        <taxon>Vibrio</taxon>
    </lineage>
</organism>
<reference evidence="2 3" key="1">
    <citation type="submission" date="2007-08" db="EMBL/GenBank/DDBJ databases">
        <authorList>
            <consortium name="The Vibrio harveyi Genome Sequencing Project"/>
            <person name="Bassler B."/>
            <person name="Clifton S.W."/>
            <person name="Fulton L."/>
            <person name="Delehaunty K."/>
            <person name="Fronick C."/>
            <person name="Harrison M."/>
            <person name="Markivic C."/>
            <person name="Fulton R."/>
            <person name="Tin-Wollam A.-M."/>
            <person name="Shah N."/>
            <person name="Pepin K."/>
            <person name="Nash W."/>
            <person name="Thiruvilangam P."/>
            <person name="Bhonagiri V."/>
            <person name="Waters C."/>
            <person name="Tu K.C."/>
            <person name="Irgon J."/>
            <person name="Wilson R.K."/>
        </authorList>
    </citation>
    <scope>NUCLEOTIDE SEQUENCE [LARGE SCALE GENOMIC DNA]</scope>
    <source>
        <strain evidence="3">ATCC BAA-1116 / BB120</strain>
    </source>
</reference>
<keyword evidence="1" id="KW-0812">Transmembrane</keyword>
<keyword evidence="1" id="KW-1133">Transmembrane helix</keyword>
<proteinExistence type="predicted"/>
<dbReference type="Proteomes" id="UP000008152">
    <property type="component" value="Chromosome II"/>
</dbReference>
<feature type="transmembrane region" description="Helical" evidence="1">
    <location>
        <begin position="15"/>
        <end position="32"/>
    </location>
</feature>
<evidence type="ECO:0000313" key="2">
    <source>
        <dbReference type="EMBL" id="ABU74478.1"/>
    </source>
</evidence>
<gene>
    <name evidence="2" type="ordered locus">VIBHAR_06587</name>
</gene>
<accession>A7N4H7</accession>
<name>A7N4H7_VIBC1</name>
<dbReference type="EMBL" id="CP000790">
    <property type="protein sequence ID" value="ABU74478.1"/>
    <property type="molecule type" value="Genomic_DNA"/>
</dbReference>
<dbReference type="KEGG" id="vha:VIBHAR_06587"/>
<evidence type="ECO:0000256" key="1">
    <source>
        <dbReference type="SAM" id="Phobius"/>
    </source>
</evidence>
<dbReference type="AlphaFoldDB" id="A7N4H7"/>
<protein>
    <submittedName>
        <fullName evidence="2">Uncharacterized protein</fullName>
    </submittedName>
</protein>
<evidence type="ECO:0000313" key="3">
    <source>
        <dbReference type="Proteomes" id="UP000008152"/>
    </source>
</evidence>